<feature type="domain" description="DUF218" evidence="1">
    <location>
        <begin position="33"/>
        <end position="169"/>
    </location>
</feature>
<name>A0A9D0ZTL9_9FIRM</name>
<dbReference type="Pfam" id="PF02698">
    <property type="entry name" value="DUF218"/>
    <property type="match status" value="1"/>
</dbReference>
<dbReference type="Gene3D" id="3.40.50.620">
    <property type="entry name" value="HUPs"/>
    <property type="match status" value="1"/>
</dbReference>
<sequence>MAFYDALTDFIFVEDEPQISDVIFLPGGLWGEIALRAARLYHSGYAPLLIPSGKHSILTEEQPTASSPPEYAGKHYDTEADFLSSVLLDQGVPASAILMERKATFTYENAILSRKLTDQIGLTVKKGILCCQAYHARRALMYYQCLYPDTTFFVCPAVTRGISRENWLSFPSSIDLVLGEVERCGGQFHEILKEYRK</sequence>
<dbReference type="InterPro" id="IPR014729">
    <property type="entry name" value="Rossmann-like_a/b/a_fold"/>
</dbReference>
<protein>
    <submittedName>
        <fullName evidence="2">YdcF family protein</fullName>
    </submittedName>
</protein>
<proteinExistence type="predicted"/>
<dbReference type="CDD" id="cd06259">
    <property type="entry name" value="YdcF-like"/>
    <property type="match status" value="1"/>
</dbReference>
<dbReference type="PANTHER" id="PTHR30336:SF20">
    <property type="entry name" value="DUF218 DOMAIN-CONTAINING PROTEIN"/>
    <property type="match status" value="1"/>
</dbReference>
<evidence type="ECO:0000313" key="3">
    <source>
        <dbReference type="Proteomes" id="UP000886886"/>
    </source>
</evidence>
<dbReference type="PANTHER" id="PTHR30336">
    <property type="entry name" value="INNER MEMBRANE PROTEIN, PROBABLE PERMEASE"/>
    <property type="match status" value="1"/>
</dbReference>
<accession>A0A9D0ZTL9</accession>
<evidence type="ECO:0000259" key="1">
    <source>
        <dbReference type="Pfam" id="PF02698"/>
    </source>
</evidence>
<evidence type="ECO:0000313" key="2">
    <source>
        <dbReference type="EMBL" id="HIQ95200.1"/>
    </source>
</evidence>
<dbReference type="AlphaFoldDB" id="A0A9D0ZTL9"/>
<comment type="caution">
    <text evidence="2">The sequence shown here is derived from an EMBL/GenBank/DDBJ whole genome shotgun (WGS) entry which is preliminary data.</text>
</comment>
<gene>
    <name evidence="2" type="ORF">IAB26_01420</name>
</gene>
<dbReference type="InterPro" id="IPR003848">
    <property type="entry name" value="DUF218"/>
</dbReference>
<dbReference type="GO" id="GO:0005886">
    <property type="term" value="C:plasma membrane"/>
    <property type="evidence" value="ECO:0007669"/>
    <property type="project" value="TreeGrafter"/>
</dbReference>
<dbReference type="InterPro" id="IPR051599">
    <property type="entry name" value="Cell_Envelope_Assoc"/>
</dbReference>
<organism evidence="2 3">
    <name type="scientific">Candidatus Limivivens merdigallinarum</name>
    <dbReference type="NCBI Taxonomy" id="2840859"/>
    <lineage>
        <taxon>Bacteria</taxon>
        <taxon>Bacillati</taxon>
        <taxon>Bacillota</taxon>
        <taxon>Clostridia</taxon>
        <taxon>Lachnospirales</taxon>
        <taxon>Lachnospiraceae</taxon>
        <taxon>Lachnospiraceae incertae sedis</taxon>
        <taxon>Candidatus Limivivens</taxon>
    </lineage>
</organism>
<reference evidence="2" key="1">
    <citation type="submission" date="2020-10" db="EMBL/GenBank/DDBJ databases">
        <authorList>
            <person name="Gilroy R."/>
        </authorList>
    </citation>
    <scope>NUCLEOTIDE SEQUENCE</scope>
    <source>
        <strain evidence="2">ChiSjej3B21-11622</strain>
    </source>
</reference>
<dbReference type="Proteomes" id="UP000886886">
    <property type="component" value="Unassembled WGS sequence"/>
</dbReference>
<reference evidence="2" key="2">
    <citation type="journal article" date="2021" name="PeerJ">
        <title>Extensive microbial diversity within the chicken gut microbiome revealed by metagenomics and culture.</title>
        <authorList>
            <person name="Gilroy R."/>
            <person name="Ravi A."/>
            <person name="Getino M."/>
            <person name="Pursley I."/>
            <person name="Horton D.L."/>
            <person name="Alikhan N.F."/>
            <person name="Baker D."/>
            <person name="Gharbi K."/>
            <person name="Hall N."/>
            <person name="Watson M."/>
            <person name="Adriaenssens E.M."/>
            <person name="Foster-Nyarko E."/>
            <person name="Jarju S."/>
            <person name="Secka A."/>
            <person name="Antonio M."/>
            <person name="Oren A."/>
            <person name="Chaudhuri R.R."/>
            <person name="La Ragione R."/>
            <person name="Hildebrand F."/>
            <person name="Pallen M.J."/>
        </authorList>
    </citation>
    <scope>NUCLEOTIDE SEQUENCE</scope>
    <source>
        <strain evidence="2">ChiSjej3B21-11622</strain>
    </source>
</reference>
<dbReference type="EMBL" id="DVFT01000019">
    <property type="protein sequence ID" value="HIQ95200.1"/>
    <property type="molecule type" value="Genomic_DNA"/>
</dbReference>